<evidence type="ECO:0000256" key="1">
    <source>
        <dbReference type="ARBA" id="ARBA00010333"/>
    </source>
</evidence>
<dbReference type="SUPFAM" id="SSF53850">
    <property type="entry name" value="Periplasmic binding protein-like II"/>
    <property type="match status" value="1"/>
</dbReference>
<dbReference type="Gene3D" id="3.40.190.10">
    <property type="entry name" value="Periplasmic binding protein-like II"/>
    <property type="match status" value="2"/>
</dbReference>
<dbReference type="PANTHER" id="PTHR35936:SF25">
    <property type="entry name" value="ABC TRANSPORTER SUBSTRATE-BINDING PROTEIN"/>
    <property type="match status" value="1"/>
</dbReference>
<accession>A0A975HM71</accession>
<feature type="domain" description="Solute-binding protein family 3/N-terminal" evidence="3">
    <location>
        <begin position="20"/>
        <end position="249"/>
    </location>
</feature>
<evidence type="ECO:0000313" key="5">
    <source>
        <dbReference type="Proteomes" id="UP000664904"/>
    </source>
</evidence>
<dbReference type="AlphaFoldDB" id="A0A975HM71"/>
<dbReference type="PANTHER" id="PTHR35936">
    <property type="entry name" value="MEMBRANE-BOUND LYTIC MUREIN TRANSGLYCOSYLASE F"/>
    <property type="match status" value="1"/>
</dbReference>
<evidence type="ECO:0000259" key="3">
    <source>
        <dbReference type="SMART" id="SM00062"/>
    </source>
</evidence>
<name>A0A975HM71_9GAMM</name>
<gene>
    <name evidence="4" type="ORF">J5O05_07775</name>
</gene>
<dbReference type="InterPro" id="IPR001638">
    <property type="entry name" value="Solute-binding_3/MltF_N"/>
</dbReference>
<dbReference type="RefSeq" id="WP_208844296.1">
    <property type="nucleotide sequence ID" value="NZ_CP072133.1"/>
</dbReference>
<dbReference type="EMBL" id="CP072133">
    <property type="protein sequence ID" value="QTH72672.1"/>
    <property type="molecule type" value="Genomic_DNA"/>
</dbReference>
<keyword evidence="2" id="KW-0732">Signal</keyword>
<reference evidence="4" key="1">
    <citation type="submission" date="2021-03" db="EMBL/GenBank/DDBJ databases">
        <title>Complete Genome of Pseudoalteromonas xiamenensis STKMTI.2, a new potential marine bacterium producing anti-Vibrio compounds.</title>
        <authorList>
            <person name="Handayani D.P."/>
            <person name="Isnansetyo A."/>
            <person name="Istiqomah I."/>
            <person name="Jumina J."/>
        </authorList>
    </citation>
    <scope>NUCLEOTIDE SEQUENCE</scope>
    <source>
        <strain evidence="4">STKMTI.2</strain>
    </source>
</reference>
<protein>
    <submittedName>
        <fullName evidence="4">Transporter substrate-binding domain-containing protein</fullName>
    </submittedName>
</protein>
<evidence type="ECO:0000313" key="4">
    <source>
        <dbReference type="EMBL" id="QTH72672.1"/>
    </source>
</evidence>
<dbReference type="SMART" id="SM00062">
    <property type="entry name" value="PBPb"/>
    <property type="match status" value="1"/>
</dbReference>
<comment type="similarity">
    <text evidence="1">Belongs to the bacterial solute-binding protein 3 family.</text>
</comment>
<dbReference type="KEGG" id="pxi:J5O05_07775"/>
<organism evidence="4 5">
    <name type="scientific">Pseudoalteromonas xiamenensis</name>
    <dbReference type="NCBI Taxonomy" id="882626"/>
    <lineage>
        <taxon>Bacteria</taxon>
        <taxon>Pseudomonadati</taxon>
        <taxon>Pseudomonadota</taxon>
        <taxon>Gammaproteobacteria</taxon>
        <taxon>Alteromonadales</taxon>
        <taxon>Pseudoalteromonadaceae</taxon>
        <taxon>Pseudoalteromonas</taxon>
    </lineage>
</organism>
<dbReference type="Proteomes" id="UP000664904">
    <property type="component" value="Chromosome"/>
</dbReference>
<keyword evidence="5" id="KW-1185">Reference proteome</keyword>
<dbReference type="PROSITE" id="PS51257">
    <property type="entry name" value="PROKAR_LIPOPROTEIN"/>
    <property type="match status" value="1"/>
</dbReference>
<proteinExistence type="inferred from homology"/>
<sequence length="249" mass="28758">MYRIILFACFVFVFSSYGCEITVRFERYGVQAQKDPELGWHGLDVDFAKALLEKAGCKYRFVSTPWGRAIKMLELGDLDLVLSVSDNPKRRAFAYFVGPQRMENIVFAVHRDAPVELNSMEQLFALDRPVAIQRGAFYGQNFETHLAALKDPEQQFIYVADNNVKINLLKNQRISGFLEEKYNLLYQIENNPNFSEVRINTFIVNQESVYYAFSKKSITPEQLTQFEAAYIALQKSGELKAILKKYKLD</sequence>
<dbReference type="Pfam" id="PF00497">
    <property type="entry name" value="SBP_bac_3"/>
    <property type="match status" value="1"/>
</dbReference>
<evidence type="ECO:0000256" key="2">
    <source>
        <dbReference type="ARBA" id="ARBA00022729"/>
    </source>
</evidence>